<evidence type="ECO:0000259" key="2">
    <source>
        <dbReference type="Pfam" id="PF13166"/>
    </source>
</evidence>
<sequence>MINNIVLNEVASYKSKSELNTDKKINIIYGLNGTGKSTLSNYFYDIDNKKYQHCSHSGEYDEVLVYNQKFIQDNFYAKDSLNGIFSLSKENKEAKKKVESLTLEIIKLSDEKREIENEITAQNTIISDAKNKAQSKTWEIKTNYSGGDRVLEFCLSGKMGSKESLFNHLCSIPLLNTKPSKNISNLKEEVSAVDGETAIKYSMLEKIDTIELSFDEVELLQDIIVGSTDSPVSYLISKLQNSDWVNEGLKYLEQTEYSQCPFCQSKTITENLVQHIRHYFDETYQNSVEKINSIQTKYKSLIDRIPSLDTYKECKLSANHIIKLSDYYNQLSKDAVGNLELIKQKVINPSNPVTLTDISNSVDNFNSLVELVNIEINTHNSKIDNAKDELEKIKISFWQILRHEYDQTILNFNDIKSSANNIIIQKNTEKDGKEETIKVKDEERIEYQKSTVNIDEAVFNINQGLNDIGITDFYIEKYEDALYRIVRNESNSKIFSSLSEGEKMIISLLYFRELFRGKRIATEGKTRKIAIIDDPVSSLSHIFVYNIGQLIKNDFFNSDEIEQVFVLSHSLYFFYELADANHERRKETQNLFRLSKNSNGSSISLMKYDEIQNDYQSYWSVINDDKQPPALIANCMRNIIEYFFNFVQKADLSNVTQKPELKNPRFQSFIRYINRESHSLGQNIFDFKEFNYNDFKEGLRLVFEHTGYSAHYKKMAKIKN</sequence>
<dbReference type="SUPFAM" id="SSF52540">
    <property type="entry name" value="P-loop containing nucleoside triphosphate hydrolases"/>
    <property type="match status" value="1"/>
</dbReference>
<name>A0ABX7UUS6_9GAMM</name>
<dbReference type="Proteomes" id="UP000671960">
    <property type="component" value="Chromosome"/>
</dbReference>
<keyword evidence="1" id="KW-0175">Coiled coil</keyword>
<evidence type="ECO:0000313" key="3">
    <source>
        <dbReference type="EMBL" id="QTF07369.1"/>
    </source>
</evidence>
<protein>
    <submittedName>
        <fullName evidence="3">AAA family ATPase</fullName>
    </submittedName>
</protein>
<accession>A0ABX7UUS6</accession>
<dbReference type="Pfam" id="PF13166">
    <property type="entry name" value="AAA_13"/>
    <property type="match status" value="1"/>
</dbReference>
<feature type="domain" description="Protein CR006 P-loop" evidence="2">
    <location>
        <begin position="11"/>
        <end position="699"/>
    </location>
</feature>
<dbReference type="InterPro" id="IPR027417">
    <property type="entry name" value="P-loop_NTPase"/>
</dbReference>
<reference evidence="3 4" key="1">
    <citation type="submission" date="2020-03" db="EMBL/GenBank/DDBJ databases">
        <authorList>
            <person name="Bakhshi Ganjeh M."/>
        </authorList>
    </citation>
    <scope>NUCLEOTIDE SEQUENCE [LARGE SCALE GENOMIC DNA]</scope>
    <source>
        <strain evidence="4">Iran 50</strain>
    </source>
</reference>
<dbReference type="Gene3D" id="3.40.50.300">
    <property type="entry name" value="P-loop containing nucleotide triphosphate hydrolases"/>
    <property type="match status" value="1"/>
</dbReference>
<gene>
    <name evidence="3" type="ORF">HC231_05065</name>
</gene>
<dbReference type="RefSeq" id="WP_208230011.1">
    <property type="nucleotide sequence ID" value="NZ_CP050854.1"/>
</dbReference>
<feature type="coiled-coil region" evidence="1">
    <location>
        <begin position="369"/>
        <end position="396"/>
    </location>
</feature>
<feature type="coiled-coil region" evidence="1">
    <location>
        <begin position="84"/>
        <end position="132"/>
    </location>
</feature>
<evidence type="ECO:0000313" key="4">
    <source>
        <dbReference type="Proteomes" id="UP000671960"/>
    </source>
</evidence>
<keyword evidence="4" id="KW-1185">Reference proteome</keyword>
<dbReference type="InterPro" id="IPR026866">
    <property type="entry name" value="CR006_AAA"/>
</dbReference>
<dbReference type="EMBL" id="CP050854">
    <property type="protein sequence ID" value="QTF07369.1"/>
    <property type="molecule type" value="Genomic_DNA"/>
</dbReference>
<organism evidence="3 4">
    <name type="scientific">Brenneria izadpanahii</name>
    <dbReference type="NCBI Taxonomy" id="2722756"/>
    <lineage>
        <taxon>Bacteria</taxon>
        <taxon>Pseudomonadati</taxon>
        <taxon>Pseudomonadota</taxon>
        <taxon>Gammaproteobacteria</taxon>
        <taxon>Enterobacterales</taxon>
        <taxon>Pectobacteriaceae</taxon>
        <taxon>Brenneria</taxon>
    </lineage>
</organism>
<evidence type="ECO:0000256" key="1">
    <source>
        <dbReference type="SAM" id="Coils"/>
    </source>
</evidence>
<proteinExistence type="predicted"/>